<dbReference type="EMBL" id="KN837209">
    <property type="protein sequence ID" value="KIJ33710.1"/>
    <property type="molecule type" value="Genomic_DNA"/>
</dbReference>
<dbReference type="Proteomes" id="UP000054279">
    <property type="component" value="Unassembled WGS sequence"/>
</dbReference>
<accession>A0A0C9V8D3</accession>
<name>A0A0C9V8D3_SPHS4</name>
<dbReference type="HOGENOM" id="CLU_1614882_0_0_1"/>
<gene>
    <name evidence="1" type="ORF">M422DRAFT_264327</name>
</gene>
<organism evidence="1 2">
    <name type="scientific">Sphaerobolus stellatus (strain SS14)</name>
    <dbReference type="NCBI Taxonomy" id="990650"/>
    <lineage>
        <taxon>Eukaryota</taxon>
        <taxon>Fungi</taxon>
        <taxon>Dikarya</taxon>
        <taxon>Basidiomycota</taxon>
        <taxon>Agaricomycotina</taxon>
        <taxon>Agaricomycetes</taxon>
        <taxon>Phallomycetidae</taxon>
        <taxon>Geastrales</taxon>
        <taxon>Sphaerobolaceae</taxon>
        <taxon>Sphaerobolus</taxon>
    </lineage>
</organism>
<evidence type="ECO:0000313" key="1">
    <source>
        <dbReference type="EMBL" id="KIJ33710.1"/>
    </source>
</evidence>
<evidence type="ECO:0000313" key="2">
    <source>
        <dbReference type="Proteomes" id="UP000054279"/>
    </source>
</evidence>
<keyword evidence="2" id="KW-1185">Reference proteome</keyword>
<reference evidence="1 2" key="1">
    <citation type="submission" date="2014-06" db="EMBL/GenBank/DDBJ databases">
        <title>Evolutionary Origins and Diversification of the Mycorrhizal Mutualists.</title>
        <authorList>
            <consortium name="DOE Joint Genome Institute"/>
            <consortium name="Mycorrhizal Genomics Consortium"/>
            <person name="Kohler A."/>
            <person name="Kuo A."/>
            <person name="Nagy L.G."/>
            <person name="Floudas D."/>
            <person name="Copeland A."/>
            <person name="Barry K.W."/>
            <person name="Cichocki N."/>
            <person name="Veneault-Fourrey C."/>
            <person name="LaButti K."/>
            <person name="Lindquist E.A."/>
            <person name="Lipzen A."/>
            <person name="Lundell T."/>
            <person name="Morin E."/>
            <person name="Murat C."/>
            <person name="Riley R."/>
            <person name="Ohm R."/>
            <person name="Sun H."/>
            <person name="Tunlid A."/>
            <person name="Henrissat B."/>
            <person name="Grigoriev I.V."/>
            <person name="Hibbett D.S."/>
            <person name="Martin F."/>
        </authorList>
    </citation>
    <scope>NUCLEOTIDE SEQUENCE [LARGE SCALE GENOMIC DNA]</scope>
    <source>
        <strain evidence="1 2">SS14</strain>
    </source>
</reference>
<dbReference type="OrthoDB" id="3257444at2759"/>
<proteinExistence type="predicted"/>
<protein>
    <submittedName>
        <fullName evidence="1">Uncharacterized protein</fullName>
    </submittedName>
</protein>
<sequence>TDTELRAYQRGFQAVAHYLIKEKTITEDERDRYYWFGLHEITRKTLEQRLAATRPDHPRSKAYKWTDVFAAGKYLFDINAFDKNPPEGFTMPELESKPQGGSFDIVTRKVAFPTTPSEPPSSSNIDELLLRIKSLTVRDQEYAATYAKIQATNPMTAELLWKPLS</sequence>
<dbReference type="AlphaFoldDB" id="A0A0C9V8D3"/>
<feature type="non-terminal residue" evidence="1">
    <location>
        <position position="1"/>
    </location>
</feature>